<name>A0AAU9J4X4_9CILI</name>
<evidence type="ECO:0000313" key="2">
    <source>
        <dbReference type="EMBL" id="CAG9319366.1"/>
    </source>
</evidence>
<dbReference type="PANTHER" id="PTHR15460:SF3">
    <property type="entry name" value="PEROXISOMAL MEMBRANE PROTEIN 4"/>
    <property type="match status" value="1"/>
</dbReference>
<evidence type="ECO:0000313" key="3">
    <source>
        <dbReference type="Proteomes" id="UP001162131"/>
    </source>
</evidence>
<keyword evidence="1" id="KW-1133">Transmembrane helix</keyword>
<keyword evidence="1" id="KW-0472">Membrane</keyword>
<protein>
    <recommendedName>
        <fullName evidence="4">Peroxisomal membrane protein 4</fullName>
    </recommendedName>
</protein>
<organism evidence="2 3">
    <name type="scientific">Blepharisma stoltei</name>
    <dbReference type="NCBI Taxonomy" id="1481888"/>
    <lineage>
        <taxon>Eukaryota</taxon>
        <taxon>Sar</taxon>
        <taxon>Alveolata</taxon>
        <taxon>Ciliophora</taxon>
        <taxon>Postciliodesmatophora</taxon>
        <taxon>Heterotrichea</taxon>
        <taxon>Heterotrichida</taxon>
        <taxon>Blepharismidae</taxon>
        <taxon>Blepharisma</taxon>
    </lineage>
</organism>
<sequence>MEIVSTCPHTSCVLSSLKGLSNGLSYGAKVRFTHSLVIALLFGRQPWIKRVQQIISNTIEHSTRLGLYVFLYKTILCIVTRIRKVRTPINSAIAGAIAGYCMFSKETNVNVQIILYLFSRVLTSGVGLLYKKGLIPKSLFLENTNFAILTTICWSIVMYLFEERKESLQTSLVHSMTFLYKDSEVWKDWYDALPFPDFFRNLLTKHK</sequence>
<evidence type="ECO:0000256" key="1">
    <source>
        <dbReference type="SAM" id="Phobius"/>
    </source>
</evidence>
<reference evidence="2" key="1">
    <citation type="submission" date="2021-09" db="EMBL/GenBank/DDBJ databases">
        <authorList>
            <consortium name="AG Swart"/>
            <person name="Singh M."/>
            <person name="Singh A."/>
            <person name="Seah K."/>
            <person name="Emmerich C."/>
        </authorList>
    </citation>
    <scope>NUCLEOTIDE SEQUENCE</scope>
    <source>
        <strain evidence="2">ATCC30299</strain>
    </source>
</reference>
<dbReference type="InterPro" id="IPR019531">
    <property type="entry name" value="Pmp4"/>
</dbReference>
<dbReference type="Pfam" id="PF02466">
    <property type="entry name" value="Tim17"/>
    <property type="match status" value="1"/>
</dbReference>
<keyword evidence="3" id="KW-1185">Reference proteome</keyword>
<accession>A0AAU9J4X4</accession>
<comment type="caution">
    <text evidence="2">The sequence shown here is derived from an EMBL/GenBank/DDBJ whole genome shotgun (WGS) entry which is preliminary data.</text>
</comment>
<evidence type="ECO:0008006" key="4">
    <source>
        <dbReference type="Google" id="ProtNLM"/>
    </source>
</evidence>
<dbReference type="PANTHER" id="PTHR15460">
    <property type="entry name" value="PEROXISOMAL MEMBRANE PROTEIN 4"/>
    <property type="match status" value="1"/>
</dbReference>
<dbReference type="EMBL" id="CAJZBQ010000022">
    <property type="protein sequence ID" value="CAG9319366.1"/>
    <property type="molecule type" value="Genomic_DNA"/>
</dbReference>
<feature type="transmembrane region" description="Helical" evidence="1">
    <location>
        <begin position="143"/>
        <end position="161"/>
    </location>
</feature>
<dbReference type="AlphaFoldDB" id="A0AAU9J4X4"/>
<dbReference type="GO" id="GO:0005778">
    <property type="term" value="C:peroxisomal membrane"/>
    <property type="evidence" value="ECO:0007669"/>
    <property type="project" value="TreeGrafter"/>
</dbReference>
<keyword evidence="1" id="KW-0812">Transmembrane</keyword>
<proteinExistence type="predicted"/>
<dbReference type="Proteomes" id="UP001162131">
    <property type="component" value="Unassembled WGS sequence"/>
</dbReference>
<feature type="transmembrane region" description="Helical" evidence="1">
    <location>
        <begin position="113"/>
        <end position="131"/>
    </location>
</feature>
<gene>
    <name evidence="2" type="ORF">BSTOLATCC_MIC23574</name>
</gene>